<proteinExistence type="predicted"/>
<evidence type="ECO:0000313" key="2">
    <source>
        <dbReference type="EMBL" id="KAK8850180.1"/>
    </source>
</evidence>
<reference evidence="2 3" key="1">
    <citation type="submission" date="2024-04" db="EMBL/GenBank/DDBJ databases">
        <title>Tritrichomonas musculus Genome.</title>
        <authorList>
            <person name="Alves-Ferreira E."/>
            <person name="Grigg M."/>
            <person name="Lorenzi H."/>
            <person name="Galac M."/>
        </authorList>
    </citation>
    <scope>NUCLEOTIDE SEQUENCE [LARGE SCALE GENOMIC DNA]</scope>
    <source>
        <strain evidence="2 3">EAF2021</strain>
    </source>
</reference>
<protein>
    <submittedName>
        <fullName evidence="2">Uncharacterized protein</fullName>
    </submittedName>
</protein>
<dbReference type="EMBL" id="JAPFFF010000024">
    <property type="protein sequence ID" value="KAK8850180.1"/>
    <property type="molecule type" value="Genomic_DNA"/>
</dbReference>
<accession>A0ABR2HN81</accession>
<organism evidence="2 3">
    <name type="scientific">Tritrichomonas musculus</name>
    <dbReference type="NCBI Taxonomy" id="1915356"/>
    <lineage>
        <taxon>Eukaryota</taxon>
        <taxon>Metamonada</taxon>
        <taxon>Parabasalia</taxon>
        <taxon>Tritrichomonadida</taxon>
        <taxon>Tritrichomonadidae</taxon>
        <taxon>Tritrichomonas</taxon>
    </lineage>
</organism>
<gene>
    <name evidence="2" type="ORF">M9Y10_018303</name>
</gene>
<comment type="caution">
    <text evidence="2">The sequence shown here is derived from an EMBL/GenBank/DDBJ whole genome shotgun (WGS) entry which is preliminary data.</text>
</comment>
<evidence type="ECO:0000313" key="3">
    <source>
        <dbReference type="Proteomes" id="UP001470230"/>
    </source>
</evidence>
<sequence length="142" mass="16981">MEELEERKMYYEFERSSNLYIFYQLMNGKLVEDCTYIPSMHDKARNYIENRKTPELNRGCRYIVNGNIYELCQRGALKYISPYAAPKPDQTKELELKDKEISLLKRENEMIKRENEMLKKQLSEVTNQKNDLENQLNALKGK</sequence>
<feature type="region of interest" description="Disordered" evidence="1">
    <location>
        <begin position="122"/>
        <end position="142"/>
    </location>
</feature>
<name>A0ABR2HN81_9EUKA</name>
<feature type="compositionally biased region" description="Polar residues" evidence="1">
    <location>
        <begin position="123"/>
        <end position="142"/>
    </location>
</feature>
<evidence type="ECO:0000256" key="1">
    <source>
        <dbReference type="SAM" id="MobiDB-lite"/>
    </source>
</evidence>
<dbReference type="Proteomes" id="UP001470230">
    <property type="component" value="Unassembled WGS sequence"/>
</dbReference>
<keyword evidence="3" id="KW-1185">Reference proteome</keyword>